<sequence length="122" mass="13940">MACPSVKTSGRAVRSRFPMKNRESSTAIPHAKVQTFGFSSETEIFNKKICLLFISRRFSQIKSICFSTRSSLPSNRTVILQKFSAPMFACINPVKQRIHNSRRSVNNIQRRLKILLFLFSLG</sequence>
<feature type="region of interest" description="Disordered" evidence="1">
    <location>
        <begin position="1"/>
        <end position="26"/>
    </location>
</feature>
<dbReference type="Proteomes" id="UP000257136">
    <property type="component" value="Unassembled WGS sequence"/>
</dbReference>
<evidence type="ECO:0000256" key="1">
    <source>
        <dbReference type="SAM" id="MobiDB-lite"/>
    </source>
</evidence>
<evidence type="ECO:0000313" key="3">
    <source>
        <dbReference type="Proteomes" id="UP000257136"/>
    </source>
</evidence>
<keyword evidence="3" id="KW-1185">Reference proteome</keyword>
<organism evidence="2 3">
    <name type="scientific">Flavobacterium aquicola</name>
    <dbReference type="NCBI Taxonomy" id="1682742"/>
    <lineage>
        <taxon>Bacteria</taxon>
        <taxon>Pseudomonadati</taxon>
        <taxon>Bacteroidota</taxon>
        <taxon>Flavobacteriia</taxon>
        <taxon>Flavobacteriales</taxon>
        <taxon>Flavobacteriaceae</taxon>
        <taxon>Flavobacterium</taxon>
    </lineage>
</organism>
<reference evidence="2 3" key="1">
    <citation type="submission" date="2018-08" db="EMBL/GenBank/DDBJ databases">
        <title>Genomic Encyclopedia of Archaeal and Bacterial Type Strains, Phase II (KMG-II): from individual species to whole genera.</title>
        <authorList>
            <person name="Goeker M."/>
        </authorList>
    </citation>
    <scope>NUCLEOTIDE SEQUENCE [LARGE SCALE GENOMIC DNA]</scope>
    <source>
        <strain evidence="2 3">DSM 100880</strain>
    </source>
</reference>
<proteinExistence type="predicted"/>
<name>A0A3E0ETW1_9FLAO</name>
<evidence type="ECO:0000313" key="2">
    <source>
        <dbReference type="EMBL" id="REH01244.1"/>
    </source>
</evidence>
<gene>
    <name evidence="2" type="ORF">C8P67_102511</name>
</gene>
<accession>A0A3E0ETW1</accession>
<comment type="caution">
    <text evidence="2">The sequence shown here is derived from an EMBL/GenBank/DDBJ whole genome shotgun (WGS) entry which is preliminary data.</text>
</comment>
<dbReference type="EMBL" id="QUNI01000002">
    <property type="protein sequence ID" value="REH01244.1"/>
    <property type="molecule type" value="Genomic_DNA"/>
</dbReference>
<protein>
    <submittedName>
        <fullName evidence="2">Uncharacterized protein</fullName>
    </submittedName>
</protein>
<dbReference type="AlphaFoldDB" id="A0A3E0ETW1"/>